<feature type="region of interest" description="Disordered" evidence="3">
    <location>
        <begin position="1"/>
        <end position="61"/>
    </location>
</feature>
<evidence type="ECO:0000313" key="6">
    <source>
        <dbReference type="EMBL" id="KAK7113267.1"/>
    </source>
</evidence>
<dbReference type="PROSITE" id="PS50208">
    <property type="entry name" value="CASPASE_P20"/>
    <property type="match status" value="1"/>
</dbReference>
<dbReference type="PROSITE" id="PS01121">
    <property type="entry name" value="CASPASE_HIS"/>
    <property type="match status" value="1"/>
</dbReference>
<gene>
    <name evidence="6" type="ORF">V1264_012579</name>
</gene>
<dbReference type="PANTHER" id="PTHR10454:SF210">
    <property type="entry name" value="CASPASE-2"/>
    <property type="match status" value="1"/>
</dbReference>
<reference evidence="6 7" key="1">
    <citation type="submission" date="2024-02" db="EMBL/GenBank/DDBJ databases">
        <title>Chromosome-scale genome assembly of the rough periwinkle Littorina saxatilis.</title>
        <authorList>
            <person name="De Jode A."/>
            <person name="Faria R."/>
            <person name="Formenti G."/>
            <person name="Sims Y."/>
            <person name="Smith T.P."/>
            <person name="Tracey A."/>
            <person name="Wood J.M.D."/>
            <person name="Zagrodzka Z.B."/>
            <person name="Johannesson K."/>
            <person name="Butlin R.K."/>
            <person name="Leder E.H."/>
        </authorList>
    </citation>
    <scope>NUCLEOTIDE SEQUENCE [LARGE SCALE GENOMIC DNA]</scope>
    <source>
        <strain evidence="6">Snail1</strain>
        <tissue evidence="6">Muscle</tissue>
    </source>
</reference>
<evidence type="ECO:0000259" key="5">
    <source>
        <dbReference type="PROSITE" id="PS50208"/>
    </source>
</evidence>
<keyword evidence="7" id="KW-1185">Reference proteome</keyword>
<dbReference type="PANTHER" id="PTHR10454">
    <property type="entry name" value="CASPASE"/>
    <property type="match status" value="1"/>
</dbReference>
<feature type="compositionally biased region" description="Acidic residues" evidence="3">
    <location>
        <begin position="298"/>
        <end position="310"/>
    </location>
</feature>
<feature type="compositionally biased region" description="Acidic residues" evidence="3">
    <location>
        <begin position="37"/>
        <end position="54"/>
    </location>
</feature>
<dbReference type="EMBL" id="JBAMIC010000002">
    <property type="protein sequence ID" value="KAK7113267.1"/>
    <property type="molecule type" value="Genomic_DNA"/>
</dbReference>
<dbReference type="SMART" id="SM00115">
    <property type="entry name" value="CASc"/>
    <property type="match status" value="1"/>
</dbReference>
<feature type="region of interest" description="Disordered" evidence="3">
    <location>
        <begin position="283"/>
        <end position="312"/>
    </location>
</feature>
<dbReference type="InterPro" id="IPR002138">
    <property type="entry name" value="Pept_C14_p10"/>
</dbReference>
<feature type="region of interest" description="Disordered" evidence="3">
    <location>
        <begin position="77"/>
        <end position="117"/>
    </location>
</feature>
<proteinExistence type="inferred from homology"/>
<evidence type="ECO:0000256" key="2">
    <source>
        <dbReference type="RuleBase" id="RU003971"/>
    </source>
</evidence>
<feature type="compositionally biased region" description="Basic and acidic residues" evidence="3">
    <location>
        <begin position="283"/>
        <end position="295"/>
    </location>
</feature>
<dbReference type="GO" id="GO:0005737">
    <property type="term" value="C:cytoplasm"/>
    <property type="evidence" value="ECO:0007669"/>
    <property type="project" value="TreeGrafter"/>
</dbReference>
<dbReference type="Gene3D" id="3.40.50.1460">
    <property type="match status" value="1"/>
</dbReference>
<dbReference type="InterPro" id="IPR011600">
    <property type="entry name" value="Pept_C14_caspase"/>
</dbReference>
<dbReference type="PRINTS" id="PR00376">
    <property type="entry name" value="IL1BCENZYME"/>
</dbReference>
<dbReference type="GO" id="GO:0004197">
    <property type="term" value="F:cysteine-type endopeptidase activity"/>
    <property type="evidence" value="ECO:0007669"/>
    <property type="project" value="InterPro"/>
</dbReference>
<dbReference type="InterPro" id="IPR016129">
    <property type="entry name" value="Caspase_his_AS"/>
</dbReference>
<protein>
    <recommendedName>
        <fullName evidence="8">Caspase-3</fullName>
    </recommendedName>
</protein>
<feature type="domain" description="Caspase family p20" evidence="5">
    <location>
        <begin position="124"/>
        <end position="271"/>
    </location>
</feature>
<dbReference type="CDD" id="cd00032">
    <property type="entry name" value="CASc"/>
    <property type="match status" value="1"/>
</dbReference>
<comment type="similarity">
    <text evidence="1 2">Belongs to the peptidase C14A family.</text>
</comment>
<dbReference type="GO" id="GO:0006508">
    <property type="term" value="P:proteolysis"/>
    <property type="evidence" value="ECO:0007669"/>
    <property type="project" value="InterPro"/>
</dbReference>
<feature type="compositionally biased region" description="Polar residues" evidence="3">
    <location>
        <begin position="85"/>
        <end position="96"/>
    </location>
</feature>
<dbReference type="GO" id="GO:0006915">
    <property type="term" value="P:apoptotic process"/>
    <property type="evidence" value="ECO:0007669"/>
    <property type="project" value="TreeGrafter"/>
</dbReference>
<dbReference type="Proteomes" id="UP001374579">
    <property type="component" value="Unassembled WGS sequence"/>
</dbReference>
<dbReference type="InterPro" id="IPR029030">
    <property type="entry name" value="Caspase-like_dom_sf"/>
</dbReference>
<dbReference type="GO" id="GO:0043525">
    <property type="term" value="P:positive regulation of neuron apoptotic process"/>
    <property type="evidence" value="ECO:0007669"/>
    <property type="project" value="TreeGrafter"/>
</dbReference>
<dbReference type="AlphaFoldDB" id="A0AAN9GLT0"/>
<evidence type="ECO:0008006" key="8">
    <source>
        <dbReference type="Google" id="ProtNLM"/>
    </source>
</evidence>
<name>A0AAN9GLT0_9CAEN</name>
<organism evidence="6 7">
    <name type="scientific">Littorina saxatilis</name>
    <dbReference type="NCBI Taxonomy" id="31220"/>
    <lineage>
        <taxon>Eukaryota</taxon>
        <taxon>Metazoa</taxon>
        <taxon>Spiralia</taxon>
        <taxon>Lophotrochozoa</taxon>
        <taxon>Mollusca</taxon>
        <taxon>Gastropoda</taxon>
        <taxon>Caenogastropoda</taxon>
        <taxon>Littorinimorpha</taxon>
        <taxon>Littorinoidea</taxon>
        <taxon>Littorinidae</taxon>
        <taxon>Littorina</taxon>
    </lineage>
</organism>
<dbReference type="InterPro" id="IPR015917">
    <property type="entry name" value="Pept_C14A"/>
</dbReference>
<dbReference type="InterPro" id="IPR002398">
    <property type="entry name" value="Pept_C14"/>
</dbReference>
<feature type="domain" description="Caspase family p10" evidence="4">
    <location>
        <begin position="313"/>
        <end position="408"/>
    </location>
</feature>
<dbReference type="PROSITE" id="PS50207">
    <property type="entry name" value="CASPASE_P10"/>
    <property type="match status" value="1"/>
</dbReference>
<sequence>MDDSHGDSAGCGGGKDSTFRGEEERGAEEEHQRQGETTDEDGDGGLFGEEEDILHDEADGINKTIKKKYKAVKRFFTRSGDQGKGDNQQPTSSLSQPPAPSHPALDLDEPDHATDDVYNFTHPARGRALIINNETFRPESYLPDRPGSSKDATALIEMFEELQFDVKCYHNQTAKKMMKILKKEADEYDHDNANCLAVAIMSHGDSEKLENFPCDQQTIPSGDKIQKDLIFGVDGCVILTESVTKAFQDEMCPGLVGKPRLFFLQACRGTAYDDGVDIAIVPDKARSSDEKKDNPSQELDDDDDQQEQDEPTVVSPAPIFKDFLVMYATPPGHFAWRRGSGTWFVQSLHTVFTKQLTPSMSLTQALTRVARMVAQGYESYDKKNLKISGKKQVPVLQSMLVKDVYFSKK</sequence>
<feature type="compositionally biased region" description="Basic and acidic residues" evidence="3">
    <location>
        <begin position="17"/>
        <end position="36"/>
    </location>
</feature>
<evidence type="ECO:0000259" key="4">
    <source>
        <dbReference type="PROSITE" id="PS50207"/>
    </source>
</evidence>
<accession>A0AAN9GLT0</accession>
<evidence type="ECO:0000256" key="3">
    <source>
        <dbReference type="SAM" id="MobiDB-lite"/>
    </source>
</evidence>
<dbReference type="SUPFAM" id="SSF52129">
    <property type="entry name" value="Caspase-like"/>
    <property type="match status" value="1"/>
</dbReference>
<dbReference type="Pfam" id="PF00656">
    <property type="entry name" value="Peptidase_C14"/>
    <property type="match status" value="1"/>
</dbReference>
<evidence type="ECO:0000313" key="7">
    <source>
        <dbReference type="Proteomes" id="UP001374579"/>
    </source>
</evidence>
<dbReference type="InterPro" id="IPR001309">
    <property type="entry name" value="Pept_C14_p20"/>
</dbReference>
<evidence type="ECO:0000256" key="1">
    <source>
        <dbReference type="ARBA" id="ARBA00010134"/>
    </source>
</evidence>
<comment type="caution">
    <text evidence="6">The sequence shown here is derived from an EMBL/GenBank/DDBJ whole genome shotgun (WGS) entry which is preliminary data.</text>
</comment>